<reference evidence="1" key="1">
    <citation type="submission" date="2020-08" db="EMBL/GenBank/DDBJ databases">
        <title>Genome sequencing and assembly of the red palm weevil Rhynchophorus ferrugineus.</title>
        <authorList>
            <person name="Dias G.B."/>
            <person name="Bergman C.M."/>
            <person name="Manee M."/>
        </authorList>
    </citation>
    <scope>NUCLEOTIDE SEQUENCE</scope>
    <source>
        <strain evidence="1">AA-2017</strain>
        <tissue evidence="1">Whole larva</tissue>
    </source>
</reference>
<dbReference type="AlphaFoldDB" id="A0A834MAP5"/>
<feature type="non-terminal residue" evidence="1">
    <location>
        <position position="38"/>
    </location>
</feature>
<evidence type="ECO:0000313" key="1">
    <source>
        <dbReference type="EMBL" id="KAF7272820.1"/>
    </source>
</evidence>
<dbReference type="EMBL" id="JAACXV010013679">
    <property type="protein sequence ID" value="KAF7272820.1"/>
    <property type="molecule type" value="Genomic_DNA"/>
</dbReference>
<accession>A0A834MAP5</accession>
<name>A0A834MAP5_RHYFE</name>
<proteinExistence type="predicted"/>
<organism evidence="1 2">
    <name type="scientific">Rhynchophorus ferrugineus</name>
    <name type="common">Red palm weevil</name>
    <name type="synonym">Curculio ferrugineus</name>
    <dbReference type="NCBI Taxonomy" id="354439"/>
    <lineage>
        <taxon>Eukaryota</taxon>
        <taxon>Metazoa</taxon>
        <taxon>Ecdysozoa</taxon>
        <taxon>Arthropoda</taxon>
        <taxon>Hexapoda</taxon>
        <taxon>Insecta</taxon>
        <taxon>Pterygota</taxon>
        <taxon>Neoptera</taxon>
        <taxon>Endopterygota</taxon>
        <taxon>Coleoptera</taxon>
        <taxon>Polyphaga</taxon>
        <taxon>Cucujiformia</taxon>
        <taxon>Curculionidae</taxon>
        <taxon>Dryophthorinae</taxon>
        <taxon>Rhynchophorus</taxon>
    </lineage>
</organism>
<comment type="caution">
    <text evidence="1">The sequence shown here is derived from an EMBL/GenBank/DDBJ whole genome shotgun (WGS) entry which is preliminary data.</text>
</comment>
<gene>
    <name evidence="1" type="ORF">GWI33_014424</name>
</gene>
<dbReference type="Proteomes" id="UP000625711">
    <property type="component" value="Unassembled WGS sequence"/>
</dbReference>
<evidence type="ECO:0000313" key="2">
    <source>
        <dbReference type="Proteomes" id="UP000625711"/>
    </source>
</evidence>
<sequence length="38" mass="4413">MPKPLQQDAARSREFIPMYDDDDVLVSTLLDGVFPFRE</sequence>
<protein>
    <submittedName>
        <fullName evidence="1">Uncharacterized protein</fullName>
    </submittedName>
</protein>
<keyword evidence="2" id="KW-1185">Reference proteome</keyword>